<reference evidence="1 2" key="1">
    <citation type="journal article" date="2012" name="J. Bacteriol.">
        <title>Complete genome sequence of Enterobacter aerogenes KCTC 2190.</title>
        <authorList>
            <person name="Shin S.H."/>
            <person name="Kim S."/>
            <person name="Kim J.Y."/>
            <person name="Lee S."/>
            <person name="Um Y."/>
            <person name="Oh M.K."/>
            <person name="Kim Y.R."/>
            <person name="Lee J."/>
            <person name="Yang K.S."/>
        </authorList>
    </citation>
    <scope>NUCLEOTIDE SEQUENCE [LARGE SCALE GENOMIC DNA]</scope>
    <source>
        <strain evidence="1 2">KCTC 2190</strain>
    </source>
</reference>
<dbReference type="KEGG" id="eae:EAE_17385"/>
<accession>A0A0H3FRW0</accession>
<dbReference type="SUPFAM" id="SSF55298">
    <property type="entry name" value="YjgF-like"/>
    <property type="match status" value="1"/>
</dbReference>
<dbReference type="PANTHER" id="PTHR11803:SF44">
    <property type="entry name" value="RUTC FAMILY PROTEIN YJGH"/>
    <property type="match status" value="1"/>
</dbReference>
<dbReference type="InterPro" id="IPR035959">
    <property type="entry name" value="RutC-like_sf"/>
</dbReference>
<protein>
    <recommendedName>
        <fullName evidence="3">RidA family protein</fullName>
    </recommendedName>
</protein>
<dbReference type="OrthoDB" id="9809792at2"/>
<dbReference type="HOGENOM" id="CLU_100715_4_1_6"/>
<dbReference type="Pfam" id="PF01042">
    <property type="entry name" value="Ribonuc_L-PSP"/>
    <property type="match status" value="1"/>
</dbReference>
<keyword evidence="2" id="KW-1185">Reference proteome</keyword>
<proteinExistence type="predicted"/>
<dbReference type="EMBL" id="CP002824">
    <property type="protein sequence ID" value="AEG98388.1"/>
    <property type="molecule type" value="Genomic_DNA"/>
</dbReference>
<organism evidence="1 2">
    <name type="scientific">Klebsiella aerogenes (strain ATCC 13048 / DSM 30053 / CCUG 1429 / JCM 1235 / KCTC 2190 / NBRC 13534 / NCIMB 10102 / NCTC 10006 / CDC 819-56)</name>
    <name type="common">Enterobacter aerogenes</name>
    <dbReference type="NCBI Taxonomy" id="1028307"/>
    <lineage>
        <taxon>Bacteria</taxon>
        <taxon>Pseudomonadati</taxon>
        <taxon>Pseudomonadota</taxon>
        <taxon>Gammaproteobacteria</taxon>
        <taxon>Enterobacterales</taxon>
        <taxon>Enterobacteriaceae</taxon>
        <taxon>Klebsiella/Raoultella group</taxon>
        <taxon>Klebsiella</taxon>
    </lineage>
</organism>
<dbReference type="InterPro" id="IPR038743">
    <property type="entry name" value="YjgH-like"/>
</dbReference>
<dbReference type="eggNOG" id="COG0251">
    <property type="taxonomic scope" value="Bacteria"/>
</dbReference>
<dbReference type="GeneID" id="93311671"/>
<evidence type="ECO:0000313" key="1">
    <source>
        <dbReference type="EMBL" id="AEG98388.1"/>
    </source>
</evidence>
<evidence type="ECO:0008006" key="3">
    <source>
        <dbReference type="Google" id="ProtNLM"/>
    </source>
</evidence>
<dbReference type="InterPro" id="IPR006175">
    <property type="entry name" value="YjgF/YER057c/UK114"/>
</dbReference>
<dbReference type="CDD" id="cd02198">
    <property type="entry name" value="YjgH_like"/>
    <property type="match status" value="1"/>
</dbReference>
<dbReference type="GO" id="GO:0019239">
    <property type="term" value="F:deaminase activity"/>
    <property type="evidence" value="ECO:0007669"/>
    <property type="project" value="TreeGrafter"/>
</dbReference>
<name>A0A0H3FRW0_KLEAK</name>
<dbReference type="Proteomes" id="UP000008881">
    <property type="component" value="Chromosome"/>
</dbReference>
<evidence type="ECO:0000313" key="2">
    <source>
        <dbReference type="Proteomes" id="UP000008881"/>
    </source>
</evidence>
<dbReference type="RefSeq" id="WP_015705171.1">
    <property type="nucleotide sequence ID" value="NC_015663.1"/>
</dbReference>
<sequence length="133" mass="14811">MNQPKPVFPANRHALYEKHGYSAAIRSGDLLFVSGQVGSREDGSPEPDFATQVERAFENLKATLTAAGCSFEDLIDVTTFHTDPESQFSTIMQVKQTVFPKPPYPNWTAVGVNWLAGFDFEIKVIARIPEHQL</sequence>
<dbReference type="AlphaFoldDB" id="A0A0H3FRW0"/>
<dbReference type="PATRIC" id="fig|1028307.3.peg.3474"/>
<dbReference type="PANTHER" id="PTHR11803">
    <property type="entry name" value="2-IMINOBUTANOATE/2-IMINOPROPANOATE DEAMINASE RIDA"/>
    <property type="match status" value="1"/>
</dbReference>
<dbReference type="Gene3D" id="3.30.1330.40">
    <property type="entry name" value="RutC-like"/>
    <property type="match status" value="1"/>
</dbReference>
<dbReference type="GO" id="GO:0005829">
    <property type="term" value="C:cytosol"/>
    <property type="evidence" value="ECO:0007669"/>
    <property type="project" value="TreeGrafter"/>
</dbReference>
<gene>
    <name evidence="1" type="ordered locus">EAE_17385</name>
</gene>